<evidence type="ECO:0000259" key="3">
    <source>
        <dbReference type="Pfam" id="PF02826"/>
    </source>
</evidence>
<proteinExistence type="predicted"/>
<organism evidence="4 5">
    <name type="scientific">Ruegeria haliotis</name>
    <dbReference type="NCBI Taxonomy" id="2747601"/>
    <lineage>
        <taxon>Bacteria</taxon>
        <taxon>Pseudomonadati</taxon>
        <taxon>Pseudomonadota</taxon>
        <taxon>Alphaproteobacteria</taxon>
        <taxon>Rhodobacterales</taxon>
        <taxon>Roseobacteraceae</taxon>
        <taxon>Ruegeria</taxon>
    </lineage>
</organism>
<dbReference type="Gene3D" id="3.40.50.720">
    <property type="entry name" value="NAD(P)-binding Rossmann-like Domain"/>
    <property type="match status" value="2"/>
</dbReference>
<dbReference type="EMBL" id="JABXWT010000009">
    <property type="protein sequence ID" value="NVO57142.1"/>
    <property type="molecule type" value="Genomic_DNA"/>
</dbReference>
<comment type="caution">
    <text evidence="4">The sequence shown here is derived from an EMBL/GenBank/DDBJ whole genome shotgun (WGS) entry which is preliminary data.</text>
</comment>
<dbReference type="Proteomes" id="UP000630805">
    <property type="component" value="Unassembled WGS sequence"/>
</dbReference>
<dbReference type="PANTHER" id="PTHR43333:SF1">
    <property type="entry name" value="D-ISOMER SPECIFIC 2-HYDROXYACID DEHYDROGENASE NAD-BINDING DOMAIN-CONTAINING PROTEIN"/>
    <property type="match status" value="1"/>
</dbReference>
<dbReference type="Pfam" id="PF02826">
    <property type="entry name" value="2-Hacid_dh_C"/>
    <property type="match status" value="1"/>
</dbReference>
<feature type="domain" description="D-isomer specific 2-hydroxyacid dehydrogenase NAD-binding" evidence="3">
    <location>
        <begin position="104"/>
        <end position="277"/>
    </location>
</feature>
<keyword evidence="5" id="KW-1185">Reference proteome</keyword>
<dbReference type="InterPro" id="IPR029752">
    <property type="entry name" value="D-isomer_DH_CS1"/>
</dbReference>
<dbReference type="CDD" id="cd12164">
    <property type="entry name" value="GDH_like_2"/>
    <property type="match status" value="1"/>
</dbReference>
<dbReference type="RefSeq" id="WP_176866192.1">
    <property type="nucleotide sequence ID" value="NZ_JABXWT010000009.1"/>
</dbReference>
<dbReference type="InterPro" id="IPR036291">
    <property type="entry name" value="NAD(P)-bd_dom_sf"/>
</dbReference>
<protein>
    <submittedName>
        <fullName evidence="4">Glyoxylate/hydroxypyruvate reductase A</fullName>
    </submittedName>
</protein>
<keyword evidence="2" id="KW-0520">NAD</keyword>
<reference evidence="4 5" key="1">
    <citation type="submission" date="2020-06" db="EMBL/GenBank/DDBJ databases">
        <authorList>
            <person name="Cao W.R."/>
        </authorList>
    </citation>
    <scope>NUCLEOTIDE SEQUENCE [LARGE SCALE GENOMIC DNA]</scope>
    <source>
        <strain evidence="4 5">B1Z28</strain>
    </source>
</reference>
<keyword evidence="1" id="KW-0560">Oxidoreductase</keyword>
<name>A0ABX2PUB4_9RHOB</name>
<evidence type="ECO:0000313" key="5">
    <source>
        <dbReference type="Proteomes" id="UP000630805"/>
    </source>
</evidence>
<evidence type="ECO:0000313" key="4">
    <source>
        <dbReference type="EMBL" id="NVO57142.1"/>
    </source>
</evidence>
<dbReference type="InterPro" id="IPR006140">
    <property type="entry name" value="D-isomer_DH_NAD-bd"/>
</dbReference>
<dbReference type="PANTHER" id="PTHR43333">
    <property type="entry name" value="2-HACID_DH_C DOMAIN-CONTAINING PROTEIN"/>
    <property type="match status" value="1"/>
</dbReference>
<accession>A0ABX2PUB4</accession>
<dbReference type="SUPFAM" id="SSF51735">
    <property type="entry name" value="NAD(P)-binding Rossmann-fold domains"/>
    <property type="match status" value="1"/>
</dbReference>
<gene>
    <name evidence="4" type="ORF">HW561_15215</name>
</gene>
<sequence length="311" mass="33716">MALLIDTGLSDWKRDSDIASDILRLTPDADVRTPDTIGNVDEITMIAVVNFTSDHLRRLQNLKLVQKLGAGVETIVGNPDLPGHVRVARLKPDAPAQGIAEWFLAYILRAQRHMSFHENAQSVAEWRPKAPTFTPDTVVGVLGLGHIGDRTARMLNAVGFQVIGWSRSPKQIEGVTCLHGEAALPDMLNQCDHVCAILPSTPQTVGLFDAGMLAAMKPGSQLLNAGRGDLIDEDALIAALDRNTPGHAVLDVTCQEPLPQDSPLWRHPGVTITPHVSGWHLGDALSDVAQNFQKLNSGTSLLHEVDRTRGY</sequence>
<evidence type="ECO:0000256" key="2">
    <source>
        <dbReference type="ARBA" id="ARBA00023027"/>
    </source>
</evidence>
<evidence type="ECO:0000256" key="1">
    <source>
        <dbReference type="ARBA" id="ARBA00023002"/>
    </source>
</evidence>
<dbReference type="SUPFAM" id="SSF52283">
    <property type="entry name" value="Formate/glycerate dehydrogenase catalytic domain-like"/>
    <property type="match status" value="1"/>
</dbReference>
<dbReference type="PROSITE" id="PS00065">
    <property type="entry name" value="D_2_HYDROXYACID_DH_1"/>
    <property type="match status" value="1"/>
</dbReference>